<evidence type="ECO:0000313" key="3">
    <source>
        <dbReference type="EMBL" id="PJF01474.1"/>
    </source>
</evidence>
<dbReference type="AlphaFoldDB" id="A0A2M8MB80"/>
<feature type="transmembrane region" description="Helical" evidence="2">
    <location>
        <begin position="20"/>
        <end position="44"/>
    </location>
</feature>
<protein>
    <submittedName>
        <fullName evidence="3">Uncharacterized protein</fullName>
    </submittedName>
</protein>
<feature type="compositionally biased region" description="Basic and acidic residues" evidence="1">
    <location>
        <begin position="84"/>
        <end position="109"/>
    </location>
</feature>
<reference evidence="3 4" key="1">
    <citation type="submission" date="2017-11" db="EMBL/GenBank/DDBJ databases">
        <title>Genome sequencing of Prevotella intermedia KCOM 1779.</title>
        <authorList>
            <person name="Kook J.-K."/>
            <person name="Park S.-N."/>
            <person name="Lim Y.K."/>
        </authorList>
    </citation>
    <scope>NUCLEOTIDE SEQUENCE [LARGE SCALE GENOMIC DNA]</scope>
    <source>
        <strain evidence="3 4">KCOM 1779</strain>
    </source>
</reference>
<keyword evidence="2" id="KW-0472">Membrane</keyword>
<evidence type="ECO:0000256" key="2">
    <source>
        <dbReference type="SAM" id="Phobius"/>
    </source>
</evidence>
<name>A0A2M8MB80_PREIN</name>
<evidence type="ECO:0000256" key="1">
    <source>
        <dbReference type="SAM" id="MobiDB-lite"/>
    </source>
</evidence>
<dbReference type="EMBL" id="PGGD01000001">
    <property type="protein sequence ID" value="PJF01474.1"/>
    <property type="molecule type" value="Genomic_DNA"/>
</dbReference>
<gene>
    <name evidence="3" type="ORF">CUB97_04175</name>
</gene>
<comment type="caution">
    <text evidence="3">The sequence shown here is derived from an EMBL/GenBank/DDBJ whole genome shotgun (WGS) entry which is preliminary data.</text>
</comment>
<feature type="region of interest" description="Disordered" evidence="1">
    <location>
        <begin position="63"/>
        <end position="121"/>
    </location>
</feature>
<keyword evidence="2" id="KW-1133">Transmembrane helix</keyword>
<organism evidence="3 4">
    <name type="scientific">Prevotella intermedia</name>
    <dbReference type="NCBI Taxonomy" id="28131"/>
    <lineage>
        <taxon>Bacteria</taxon>
        <taxon>Pseudomonadati</taxon>
        <taxon>Bacteroidota</taxon>
        <taxon>Bacteroidia</taxon>
        <taxon>Bacteroidales</taxon>
        <taxon>Prevotellaceae</taxon>
        <taxon>Prevotella</taxon>
    </lineage>
</organism>
<accession>A0A2M8MB80</accession>
<evidence type="ECO:0000313" key="4">
    <source>
        <dbReference type="Proteomes" id="UP000228641"/>
    </source>
</evidence>
<keyword evidence="2" id="KW-0812">Transmembrane</keyword>
<sequence>MIAPLLNSILGSIGHVIVNILSKLGCLGTLILGAILAYCIHKYVPNISKEKSKKDAIELNERRNYQDDATFEEQQQPTFIEETTPDKSENTKKKEDVVPSDDDRGKDKEEDVEINSVNKEVGTPKEYVDEISLDQLIKANKEMHENDVQEVK</sequence>
<dbReference type="Proteomes" id="UP000228641">
    <property type="component" value="Unassembled WGS sequence"/>
</dbReference>
<proteinExistence type="predicted"/>